<dbReference type="GO" id="GO:0016887">
    <property type="term" value="F:ATP hydrolysis activity"/>
    <property type="evidence" value="ECO:0007669"/>
    <property type="project" value="InterPro"/>
</dbReference>
<evidence type="ECO:0000256" key="1">
    <source>
        <dbReference type="ARBA" id="ARBA00022741"/>
    </source>
</evidence>
<dbReference type="InterPro" id="IPR003593">
    <property type="entry name" value="AAA+_ATPase"/>
</dbReference>
<proteinExistence type="predicted"/>
<organism evidence="4 5">
    <name type="scientific">Streptococcus equi subsp. equi</name>
    <dbReference type="NCBI Taxonomy" id="148942"/>
    <lineage>
        <taxon>Bacteria</taxon>
        <taxon>Bacillati</taxon>
        <taxon>Bacillota</taxon>
        <taxon>Bacilli</taxon>
        <taxon>Lactobacillales</taxon>
        <taxon>Streptococcaceae</taxon>
        <taxon>Streptococcus</taxon>
    </lineage>
</organism>
<dbReference type="InterPro" id="IPR015854">
    <property type="entry name" value="ABC_transpr_LolD-like"/>
</dbReference>
<accession>A0A380JS13</accession>
<dbReference type="InterPro" id="IPR027417">
    <property type="entry name" value="P-loop_NTPase"/>
</dbReference>
<dbReference type="Gene3D" id="3.40.50.300">
    <property type="entry name" value="P-loop containing nucleotide triphosphate hydrolases"/>
    <property type="match status" value="1"/>
</dbReference>
<dbReference type="RefSeq" id="WP_111678334.1">
    <property type="nucleotide sequence ID" value="NZ_UHFF01000002.1"/>
</dbReference>
<dbReference type="GO" id="GO:0022857">
    <property type="term" value="F:transmembrane transporter activity"/>
    <property type="evidence" value="ECO:0007669"/>
    <property type="project" value="TreeGrafter"/>
</dbReference>
<dbReference type="Proteomes" id="UP000254461">
    <property type="component" value="Unassembled WGS sequence"/>
</dbReference>
<evidence type="ECO:0000259" key="3">
    <source>
        <dbReference type="PROSITE" id="PS50893"/>
    </source>
</evidence>
<dbReference type="SMART" id="SM00382">
    <property type="entry name" value="AAA"/>
    <property type="match status" value="1"/>
</dbReference>
<dbReference type="PANTHER" id="PTHR24220:SF86">
    <property type="entry name" value="ABC TRANSPORTER ABCH.1"/>
    <property type="match status" value="1"/>
</dbReference>
<feature type="domain" description="ABC transporter" evidence="3">
    <location>
        <begin position="2"/>
        <end position="201"/>
    </location>
</feature>
<name>A0A380JS13_9STRE</name>
<keyword evidence="1" id="KW-0547">Nucleotide-binding</keyword>
<dbReference type="PANTHER" id="PTHR24220">
    <property type="entry name" value="IMPORT ATP-BINDING PROTEIN"/>
    <property type="match status" value="1"/>
</dbReference>
<evidence type="ECO:0000313" key="5">
    <source>
        <dbReference type="Proteomes" id="UP000254461"/>
    </source>
</evidence>
<dbReference type="PROSITE" id="PS50893">
    <property type="entry name" value="ABC_TRANSPORTER_2"/>
    <property type="match status" value="1"/>
</dbReference>
<dbReference type="EMBL" id="UHFF01000002">
    <property type="protein sequence ID" value="SUN47746.1"/>
    <property type="molecule type" value="Genomic_DNA"/>
</dbReference>
<dbReference type="InterPro" id="IPR017871">
    <property type="entry name" value="ABC_transporter-like_CS"/>
</dbReference>
<evidence type="ECO:0000256" key="2">
    <source>
        <dbReference type="ARBA" id="ARBA00022840"/>
    </source>
</evidence>
<dbReference type="GO" id="GO:0005886">
    <property type="term" value="C:plasma membrane"/>
    <property type="evidence" value="ECO:0007669"/>
    <property type="project" value="TreeGrafter"/>
</dbReference>
<reference evidence="4 5" key="1">
    <citation type="submission" date="2018-06" db="EMBL/GenBank/DDBJ databases">
        <authorList>
            <consortium name="Pathogen Informatics"/>
            <person name="Doyle S."/>
        </authorList>
    </citation>
    <scope>NUCLEOTIDE SEQUENCE [LARGE SCALE GENOMIC DNA]</scope>
    <source>
        <strain evidence="4 5">NCTC12092</strain>
    </source>
</reference>
<sequence length="202" mass="22561">MIEIKQLSKHYGKKTIYDKISLTFEANRSYALVGPSGSGKTTLLNAIARLEKPDSGQILVNGEEIWSMKEQDYFKRYLGYVFQNYALIEEETVYDNLKILAPKPKIVEALHSVGLDSSFLSQNIYELSGGQAQRVAIARLLLKKACIILADEPTGALDKETGDEIIELLLSLVSPDTVLIFATHDPNVFSRVDDIIDICHLQ</sequence>
<keyword evidence="2 4" id="KW-0067">ATP-binding</keyword>
<dbReference type="SUPFAM" id="SSF52540">
    <property type="entry name" value="P-loop containing nucleoside triphosphate hydrolases"/>
    <property type="match status" value="1"/>
</dbReference>
<dbReference type="GeneID" id="83705375"/>
<evidence type="ECO:0000313" key="4">
    <source>
        <dbReference type="EMBL" id="SUN47746.1"/>
    </source>
</evidence>
<dbReference type="GO" id="GO:0005524">
    <property type="term" value="F:ATP binding"/>
    <property type="evidence" value="ECO:0007669"/>
    <property type="project" value="UniProtKB-KW"/>
</dbReference>
<protein>
    <submittedName>
        <fullName evidence="4">ABC transporter ATP-binding protein</fullName>
    </submittedName>
</protein>
<dbReference type="InterPro" id="IPR003439">
    <property type="entry name" value="ABC_transporter-like_ATP-bd"/>
</dbReference>
<dbReference type="AlphaFoldDB" id="A0A380JS13"/>
<dbReference type="PROSITE" id="PS00211">
    <property type="entry name" value="ABC_TRANSPORTER_1"/>
    <property type="match status" value="1"/>
</dbReference>
<dbReference type="Pfam" id="PF00005">
    <property type="entry name" value="ABC_tran"/>
    <property type="match status" value="1"/>
</dbReference>
<gene>
    <name evidence="4" type="primary">ftsE_2</name>
    <name evidence="4" type="ORF">NCTC12092_01533</name>
</gene>